<comment type="cofactor">
    <cofactor evidence="1">
        <name>Zn(2+)</name>
        <dbReference type="ChEBI" id="CHEBI:29105"/>
    </cofactor>
</comment>
<dbReference type="PANTHER" id="PTHR42837">
    <property type="entry name" value="REGULATOR OF SIGMA-E PROTEASE RSEP"/>
    <property type="match status" value="1"/>
</dbReference>
<evidence type="ECO:0000256" key="10">
    <source>
        <dbReference type="SAM" id="Phobius"/>
    </source>
</evidence>
<evidence type="ECO:0000256" key="9">
    <source>
        <dbReference type="ARBA" id="ARBA00023136"/>
    </source>
</evidence>
<evidence type="ECO:0000256" key="7">
    <source>
        <dbReference type="ARBA" id="ARBA00022989"/>
    </source>
</evidence>
<name>A0A3B0S4V2_9ZZZZ</name>
<gene>
    <name evidence="12" type="ORF">MNBD_ALPHA08-122</name>
</gene>
<feature type="transmembrane region" description="Helical" evidence="10">
    <location>
        <begin position="345"/>
        <end position="362"/>
    </location>
</feature>
<dbReference type="InterPro" id="IPR036034">
    <property type="entry name" value="PDZ_sf"/>
</dbReference>
<keyword evidence="8" id="KW-0482">Metalloprotease</keyword>
<comment type="subcellular location">
    <subcellularLocation>
        <location evidence="2">Membrane</location>
        <topology evidence="2">Multi-pass membrane protein</topology>
    </subcellularLocation>
</comment>
<keyword evidence="7 10" id="KW-1133">Transmembrane helix</keyword>
<evidence type="ECO:0000259" key="11">
    <source>
        <dbReference type="PROSITE" id="PS50106"/>
    </source>
</evidence>
<keyword evidence="12" id="KW-0132">Cell division</keyword>
<evidence type="ECO:0000256" key="3">
    <source>
        <dbReference type="ARBA" id="ARBA00022670"/>
    </source>
</evidence>
<dbReference type="NCBIfam" id="TIGR00054">
    <property type="entry name" value="RIP metalloprotease RseP"/>
    <property type="match status" value="1"/>
</dbReference>
<evidence type="ECO:0000313" key="12">
    <source>
        <dbReference type="EMBL" id="VAV91423.1"/>
    </source>
</evidence>
<dbReference type="GO" id="GO:0051301">
    <property type="term" value="P:cell division"/>
    <property type="evidence" value="ECO:0007669"/>
    <property type="project" value="UniProtKB-KW"/>
</dbReference>
<dbReference type="EMBL" id="UOEC01000090">
    <property type="protein sequence ID" value="VAV91423.1"/>
    <property type="molecule type" value="Genomic_DNA"/>
</dbReference>
<dbReference type="GO" id="GO:0016020">
    <property type="term" value="C:membrane"/>
    <property type="evidence" value="ECO:0007669"/>
    <property type="project" value="UniProtKB-SubCell"/>
</dbReference>
<protein>
    <submittedName>
        <fullName evidence="12">Intramembrane protease RasP/YluC, implicated in cell division based on FtsL cleavage</fullName>
    </submittedName>
</protein>
<evidence type="ECO:0000256" key="6">
    <source>
        <dbReference type="ARBA" id="ARBA00022833"/>
    </source>
</evidence>
<dbReference type="Gene3D" id="2.30.42.10">
    <property type="match status" value="1"/>
</dbReference>
<dbReference type="Pfam" id="PF02163">
    <property type="entry name" value="Peptidase_M50"/>
    <property type="match status" value="1"/>
</dbReference>
<keyword evidence="4 10" id="KW-0812">Transmembrane</keyword>
<dbReference type="InterPro" id="IPR001478">
    <property type="entry name" value="PDZ"/>
</dbReference>
<reference evidence="12" key="1">
    <citation type="submission" date="2018-06" db="EMBL/GenBank/DDBJ databases">
        <authorList>
            <person name="Zhirakovskaya E."/>
        </authorList>
    </citation>
    <scope>NUCLEOTIDE SEQUENCE</scope>
</reference>
<sequence>MLEALISQAPGFMLAAISFIGLLTVIVFIHEMGHFLVGRWCGAKIDVFSVGFGREIYGWNDKHGTRWRVAWIPMGGYVKFSGDANAASMPDENAVKDPTTFHGRPLWQRAAIVAAGPMANFLLSIVIFAGIYTIVGKQMIEPIVSGLVKDGAAEKAGILAGDKIISIDGSKVVSFYDIPRLISDKQGVEVSVTVKRNGEEIKIGVTPTSREVNDGMGGKIDIALLGVQRSVNGDVVYERKNIFQALVMGTTETWSIITRSLSYIKGMFVGTVSTDQLAGPIGIAQLTGNVASISFLALVQLGAILSISIGLINLFPIPMLDGGHLLYYLVEAVRGKALSQKAQEFGFMVGFAVVVSLMLFATKNDLFLRLGLFGS</sequence>
<keyword evidence="3 12" id="KW-0645">Protease</keyword>
<dbReference type="SMART" id="SM00228">
    <property type="entry name" value="PDZ"/>
    <property type="match status" value="1"/>
</dbReference>
<proteinExistence type="predicted"/>
<dbReference type="PANTHER" id="PTHR42837:SF2">
    <property type="entry name" value="MEMBRANE METALLOPROTEASE ARASP2, CHLOROPLASTIC-RELATED"/>
    <property type="match status" value="1"/>
</dbReference>
<evidence type="ECO:0000256" key="4">
    <source>
        <dbReference type="ARBA" id="ARBA00022692"/>
    </source>
</evidence>
<feature type="domain" description="PDZ" evidence="11">
    <location>
        <begin position="143"/>
        <end position="209"/>
    </location>
</feature>
<keyword evidence="5" id="KW-0378">Hydrolase</keyword>
<keyword evidence="9 10" id="KW-0472">Membrane</keyword>
<evidence type="ECO:0000256" key="5">
    <source>
        <dbReference type="ARBA" id="ARBA00022801"/>
    </source>
</evidence>
<dbReference type="GO" id="GO:0004222">
    <property type="term" value="F:metalloendopeptidase activity"/>
    <property type="evidence" value="ECO:0007669"/>
    <property type="project" value="InterPro"/>
</dbReference>
<dbReference type="PROSITE" id="PS50106">
    <property type="entry name" value="PDZ"/>
    <property type="match status" value="1"/>
</dbReference>
<dbReference type="InterPro" id="IPR008915">
    <property type="entry name" value="Peptidase_M50"/>
</dbReference>
<keyword evidence="12" id="KW-0131">Cell cycle</keyword>
<evidence type="ECO:0000256" key="2">
    <source>
        <dbReference type="ARBA" id="ARBA00004141"/>
    </source>
</evidence>
<feature type="transmembrane region" description="Helical" evidence="10">
    <location>
        <begin position="110"/>
        <end position="135"/>
    </location>
</feature>
<dbReference type="SUPFAM" id="SSF50156">
    <property type="entry name" value="PDZ domain-like"/>
    <property type="match status" value="1"/>
</dbReference>
<dbReference type="CDD" id="cd06163">
    <property type="entry name" value="S2P-M50_PDZ_RseP-like"/>
    <property type="match status" value="1"/>
</dbReference>
<dbReference type="GO" id="GO:0006508">
    <property type="term" value="P:proteolysis"/>
    <property type="evidence" value="ECO:0007669"/>
    <property type="project" value="UniProtKB-KW"/>
</dbReference>
<organism evidence="12">
    <name type="scientific">hydrothermal vent metagenome</name>
    <dbReference type="NCBI Taxonomy" id="652676"/>
    <lineage>
        <taxon>unclassified sequences</taxon>
        <taxon>metagenomes</taxon>
        <taxon>ecological metagenomes</taxon>
    </lineage>
</organism>
<dbReference type="InterPro" id="IPR004387">
    <property type="entry name" value="Pept_M50_Zn"/>
</dbReference>
<dbReference type="Pfam" id="PF17820">
    <property type="entry name" value="PDZ_6"/>
    <property type="match status" value="1"/>
</dbReference>
<dbReference type="CDD" id="cd23081">
    <property type="entry name" value="cpPDZ_EcRseP-like"/>
    <property type="match status" value="1"/>
</dbReference>
<keyword evidence="6" id="KW-0862">Zinc</keyword>
<dbReference type="InterPro" id="IPR041489">
    <property type="entry name" value="PDZ_6"/>
</dbReference>
<evidence type="ECO:0000256" key="8">
    <source>
        <dbReference type="ARBA" id="ARBA00023049"/>
    </source>
</evidence>
<evidence type="ECO:0000256" key="1">
    <source>
        <dbReference type="ARBA" id="ARBA00001947"/>
    </source>
</evidence>
<feature type="transmembrane region" description="Helical" evidence="10">
    <location>
        <begin position="295"/>
        <end position="317"/>
    </location>
</feature>
<accession>A0A3B0S4V2</accession>
<dbReference type="AlphaFoldDB" id="A0A3B0S4V2"/>
<feature type="transmembrane region" description="Helical" evidence="10">
    <location>
        <begin position="12"/>
        <end position="30"/>
    </location>
</feature>